<name>A0A6C0JZ95_9ZZZZ</name>
<keyword evidence="1" id="KW-0175">Coiled coil</keyword>
<proteinExistence type="predicted"/>
<reference evidence="2" key="1">
    <citation type="journal article" date="2020" name="Nature">
        <title>Giant virus diversity and host interactions through global metagenomics.</title>
        <authorList>
            <person name="Schulz F."/>
            <person name="Roux S."/>
            <person name="Paez-Espino D."/>
            <person name="Jungbluth S."/>
            <person name="Walsh D.A."/>
            <person name="Denef V.J."/>
            <person name="McMahon K.D."/>
            <person name="Konstantinidis K.T."/>
            <person name="Eloe-Fadrosh E.A."/>
            <person name="Kyrpides N.C."/>
            <person name="Woyke T."/>
        </authorList>
    </citation>
    <scope>NUCLEOTIDE SEQUENCE</scope>
    <source>
        <strain evidence="2">GVMAG-S-1101165-84</strain>
    </source>
</reference>
<feature type="coiled-coil region" evidence="1">
    <location>
        <begin position="173"/>
        <end position="213"/>
    </location>
</feature>
<dbReference type="EMBL" id="MN740779">
    <property type="protein sequence ID" value="QHU11102.1"/>
    <property type="molecule type" value="Genomic_DNA"/>
</dbReference>
<sequence length="215" mass="24582">MKVLHPFEAFYESMMLEARPKMPKSLEDAERMELQSTTDRPVTVKALCGELQATLVADGTFTLEYDNVLHVDLNSFELLWYLKQLAFQQKNPGVIRLLQPTIACDPQFALQHIFLDSKTSLKEYVEYKDMPGLIAVDEYADMPPLIPAVDEYADMPPLISIHPTNTVPIRTILDRLLAKQRLLKDELANLKKAIQLQEDNRALEVTIQELQSKLL</sequence>
<protein>
    <submittedName>
        <fullName evidence="2">Uncharacterized protein</fullName>
    </submittedName>
</protein>
<dbReference type="AlphaFoldDB" id="A0A6C0JZ95"/>
<evidence type="ECO:0000256" key="1">
    <source>
        <dbReference type="SAM" id="Coils"/>
    </source>
</evidence>
<evidence type="ECO:0000313" key="2">
    <source>
        <dbReference type="EMBL" id="QHU11102.1"/>
    </source>
</evidence>
<accession>A0A6C0JZ95</accession>
<organism evidence="2">
    <name type="scientific">viral metagenome</name>
    <dbReference type="NCBI Taxonomy" id="1070528"/>
    <lineage>
        <taxon>unclassified sequences</taxon>
        <taxon>metagenomes</taxon>
        <taxon>organismal metagenomes</taxon>
    </lineage>
</organism>